<feature type="region of interest" description="Disordered" evidence="1">
    <location>
        <begin position="1"/>
        <end position="41"/>
    </location>
</feature>
<reference evidence="2" key="1">
    <citation type="submission" date="2015-06" db="UniProtKB">
        <authorList>
            <consortium name="EnsemblPlants"/>
        </authorList>
    </citation>
    <scope>IDENTIFICATION</scope>
</reference>
<organism evidence="2">
    <name type="scientific">Aegilops tauschii</name>
    <name type="common">Tausch's goatgrass</name>
    <name type="synonym">Aegilops squarrosa</name>
    <dbReference type="NCBI Taxonomy" id="37682"/>
    <lineage>
        <taxon>Eukaryota</taxon>
        <taxon>Viridiplantae</taxon>
        <taxon>Streptophyta</taxon>
        <taxon>Embryophyta</taxon>
        <taxon>Tracheophyta</taxon>
        <taxon>Spermatophyta</taxon>
        <taxon>Magnoliopsida</taxon>
        <taxon>Liliopsida</taxon>
        <taxon>Poales</taxon>
        <taxon>Poaceae</taxon>
        <taxon>BOP clade</taxon>
        <taxon>Pooideae</taxon>
        <taxon>Triticodae</taxon>
        <taxon>Triticeae</taxon>
        <taxon>Triticinae</taxon>
        <taxon>Aegilops</taxon>
    </lineage>
</organism>
<accession>M8C1E7</accession>
<dbReference type="AlphaFoldDB" id="M8C1E7"/>
<sequence>MAKFKEWNGMKGRGTNENHGTKRKEESGVTEKGVGNLGDCSEQNRLAGKRRFSCLGSRKPEIVNGMVAATASEEGQTSKFALSVNSTAVPTHEEGFGKHDPDAEREVYELDSGEVDDADCSDADGADVGDVHAGDEVCSHRAKRIRVCGTEHLI</sequence>
<proteinExistence type="predicted"/>
<evidence type="ECO:0000256" key="1">
    <source>
        <dbReference type="SAM" id="MobiDB-lite"/>
    </source>
</evidence>
<name>M8C1E7_AEGTA</name>
<evidence type="ECO:0000313" key="2">
    <source>
        <dbReference type="EnsemblPlants" id="EMT09013"/>
    </source>
</evidence>
<dbReference type="EnsemblPlants" id="EMT09013">
    <property type="protein sequence ID" value="EMT09013"/>
    <property type="gene ID" value="F775_25119"/>
</dbReference>
<feature type="compositionally biased region" description="Basic and acidic residues" evidence="1">
    <location>
        <begin position="1"/>
        <end position="29"/>
    </location>
</feature>
<protein>
    <submittedName>
        <fullName evidence="2">Uncharacterized protein</fullName>
    </submittedName>
</protein>